<dbReference type="AlphaFoldDB" id="A0A1E7YTJ5"/>
<dbReference type="EMBL" id="LZYH01000753">
    <property type="protein sequence ID" value="OFC54128.1"/>
    <property type="molecule type" value="Genomic_DNA"/>
</dbReference>
<name>A0A1E7YTJ5_9PROT</name>
<evidence type="ECO:0000313" key="3">
    <source>
        <dbReference type="Proteomes" id="UP000175707"/>
    </source>
</evidence>
<sequence length="329" mass="35179">MRYLTLFFLFVLSSTPAFGGSAPAKQHTWTLPVAPGQSLRIKLPVQDCTIVSTPGTDLKVVWRLWDESGSAVPVTTARKLMISVTTDRHVVLVHGLDDANLASSNTTWEGIPQGLDDIVNLPNTIRIWMSKDTPSDVSSTALSTTVHASVTVYVPEPLPVNAQLGVGNFRFMNPQATTPITVHDGVGAVDIVSDSRTIDASTGTGALRVHQYAGARTTLTTGSGPVHWTGSTQLLRVRSGVGNIELRASPLPANADIYAQTGTGNISVCFSHKQALNASIITGLKEPDVHYPVTPIKITGHDYRFGPQRSAARVRLKSGTGKVDLRLCP</sequence>
<organism evidence="2 3">
    <name type="scientific">Acidithiobacillus caldus</name>
    <dbReference type="NCBI Taxonomy" id="33059"/>
    <lineage>
        <taxon>Bacteria</taxon>
        <taxon>Pseudomonadati</taxon>
        <taxon>Pseudomonadota</taxon>
        <taxon>Acidithiobacillia</taxon>
        <taxon>Acidithiobacillales</taxon>
        <taxon>Acidithiobacillaceae</taxon>
        <taxon>Acidithiobacillus</taxon>
    </lineage>
</organism>
<evidence type="ECO:0000313" key="2">
    <source>
        <dbReference type="EMBL" id="OFC54128.1"/>
    </source>
</evidence>
<keyword evidence="1" id="KW-0732">Signal</keyword>
<comment type="caution">
    <text evidence="2">The sequence shown here is derived from an EMBL/GenBank/DDBJ whole genome shotgun (WGS) entry which is preliminary data.</text>
</comment>
<feature type="signal peptide" evidence="1">
    <location>
        <begin position="1"/>
        <end position="19"/>
    </location>
</feature>
<protein>
    <recommendedName>
        <fullName evidence="4">Adhesin domain-containing protein</fullName>
    </recommendedName>
</protein>
<gene>
    <name evidence="2" type="ORF">BAE30_11605</name>
</gene>
<evidence type="ECO:0008006" key="4">
    <source>
        <dbReference type="Google" id="ProtNLM"/>
    </source>
</evidence>
<dbReference type="PATRIC" id="fig|33059.14.peg.3051"/>
<proteinExistence type="predicted"/>
<feature type="chain" id="PRO_5009209143" description="Adhesin domain-containing protein" evidence="1">
    <location>
        <begin position="20"/>
        <end position="329"/>
    </location>
</feature>
<accession>A0A1E7YTJ5</accession>
<dbReference type="Proteomes" id="UP000175707">
    <property type="component" value="Unassembled WGS sequence"/>
</dbReference>
<evidence type="ECO:0000256" key="1">
    <source>
        <dbReference type="SAM" id="SignalP"/>
    </source>
</evidence>
<dbReference type="GeneID" id="92932318"/>
<dbReference type="RefSeq" id="WP_014003410.1">
    <property type="nucleotide sequence ID" value="NZ_CP133598.1"/>
</dbReference>
<reference evidence="2 3" key="1">
    <citation type="submission" date="2016-06" db="EMBL/GenBank/DDBJ databases">
        <title>Gene turnover analysis identifies the evolutionary adaptation of the extremophile Acidithiobacillus caldus.</title>
        <authorList>
            <person name="Zhang X."/>
        </authorList>
    </citation>
    <scope>NUCLEOTIDE SEQUENCE [LARGE SCALE GENOMIC DNA]</scope>
    <source>
        <strain evidence="2 3">S1</strain>
    </source>
</reference>